<dbReference type="Gene3D" id="3.90.226.10">
    <property type="entry name" value="2-enoyl-CoA Hydratase, Chain A, domain 1"/>
    <property type="match status" value="1"/>
</dbReference>
<dbReference type="AlphaFoldDB" id="A0A3S2V8C9"/>
<feature type="transmembrane region" description="Helical" evidence="1">
    <location>
        <begin position="70"/>
        <end position="90"/>
    </location>
</feature>
<proteinExistence type="predicted"/>
<keyword evidence="1" id="KW-0812">Transmembrane</keyword>
<dbReference type="InterPro" id="IPR029045">
    <property type="entry name" value="ClpP/crotonase-like_dom_sf"/>
</dbReference>
<protein>
    <submittedName>
        <fullName evidence="2">Uncharacterized protein</fullName>
    </submittedName>
</protein>
<keyword evidence="1" id="KW-1133">Transmembrane helix</keyword>
<evidence type="ECO:0000256" key="1">
    <source>
        <dbReference type="SAM" id="Phobius"/>
    </source>
</evidence>
<dbReference type="SUPFAM" id="SSF52096">
    <property type="entry name" value="ClpP/crotonase"/>
    <property type="match status" value="1"/>
</dbReference>
<sequence>MTAAGIGRPAEYRLLAGLCLAGAAAAHSGLDADWAEGPVAAGLAAGAAVALVAGIGLCLAFLVPRPRGAAARGAAVLLPLAGLALGLVLLPTCYADLSRNLAQVLAADEAMEAASVVLGPHGRDVRLSGDFAEGTAARLAAILAAHPEVVRLHLTSDGGLVEEGMAVGDLVAARGLTTYVPDYCVSACTLAFMRGRERLILRDSHLGFHAPYEPGLFGEKLAVDSSGERRAYLSAGLTPDFVDRVLSTPSRDVWFPDAERLKQVGAITATVAPDRMPDSTLDDDPTLAGARAAVLRAVALMGAFREQAPDALDAVAAPYLDAYRQGLSEPDGEEIIRAGAARQIGAALARGGDDLALEFGRLIGAAMAAARDEEDCMALGRDGDAVLAADTLAPSDPGAPARLRALLDRALAGRRFVPPPGPARSGGLLVQARHRGCADLRRRYDAALARRDVAALRPLLFGAVPAQPALEATAAPARP</sequence>
<evidence type="ECO:0000313" key="3">
    <source>
        <dbReference type="Proteomes" id="UP000286997"/>
    </source>
</evidence>
<dbReference type="Proteomes" id="UP000286997">
    <property type="component" value="Unassembled WGS sequence"/>
</dbReference>
<gene>
    <name evidence="2" type="ORF">EOE48_12360</name>
</gene>
<dbReference type="EMBL" id="SACP01000010">
    <property type="protein sequence ID" value="RVU18170.1"/>
    <property type="molecule type" value="Genomic_DNA"/>
</dbReference>
<evidence type="ECO:0000313" key="2">
    <source>
        <dbReference type="EMBL" id="RVU18170.1"/>
    </source>
</evidence>
<feature type="transmembrane region" description="Helical" evidence="1">
    <location>
        <begin position="41"/>
        <end position="63"/>
    </location>
</feature>
<dbReference type="OrthoDB" id="5936191at2"/>
<name>A0A3S2V8C9_9HYPH</name>
<reference evidence="2 3" key="1">
    <citation type="submission" date="2019-01" db="EMBL/GenBank/DDBJ databases">
        <authorList>
            <person name="Chen W.-M."/>
        </authorList>
    </citation>
    <scope>NUCLEOTIDE SEQUENCE [LARGE SCALE GENOMIC DNA]</scope>
    <source>
        <strain evidence="2 3">TER-1</strain>
    </source>
</reference>
<accession>A0A3S2V8C9</accession>
<comment type="caution">
    <text evidence="2">The sequence shown here is derived from an EMBL/GenBank/DDBJ whole genome shotgun (WGS) entry which is preliminary data.</text>
</comment>
<keyword evidence="3" id="KW-1185">Reference proteome</keyword>
<dbReference type="RefSeq" id="WP_127729366.1">
    <property type="nucleotide sequence ID" value="NZ_SACP01000010.1"/>
</dbReference>
<keyword evidence="1" id="KW-0472">Membrane</keyword>
<organism evidence="2 3">
    <name type="scientific">Methylobacterium oryzihabitans</name>
    <dbReference type="NCBI Taxonomy" id="2499852"/>
    <lineage>
        <taxon>Bacteria</taxon>
        <taxon>Pseudomonadati</taxon>
        <taxon>Pseudomonadota</taxon>
        <taxon>Alphaproteobacteria</taxon>
        <taxon>Hyphomicrobiales</taxon>
        <taxon>Methylobacteriaceae</taxon>
        <taxon>Methylobacterium</taxon>
    </lineage>
</organism>